<name>A0A918DVQ1_9ACTN</name>
<evidence type="ECO:0008006" key="3">
    <source>
        <dbReference type="Google" id="ProtNLM"/>
    </source>
</evidence>
<keyword evidence="2" id="KW-1185">Reference proteome</keyword>
<dbReference type="Proteomes" id="UP000641932">
    <property type="component" value="Unassembled WGS sequence"/>
</dbReference>
<dbReference type="InterPro" id="IPR019587">
    <property type="entry name" value="Polyketide_cyclase/dehydratase"/>
</dbReference>
<evidence type="ECO:0000313" key="2">
    <source>
        <dbReference type="Proteomes" id="UP000641932"/>
    </source>
</evidence>
<evidence type="ECO:0000313" key="1">
    <source>
        <dbReference type="EMBL" id="GGO84213.1"/>
    </source>
</evidence>
<dbReference type="EMBL" id="BMMS01000005">
    <property type="protein sequence ID" value="GGO84213.1"/>
    <property type="molecule type" value="Genomic_DNA"/>
</dbReference>
<proteinExistence type="predicted"/>
<dbReference type="Pfam" id="PF10604">
    <property type="entry name" value="Polyketide_cyc2"/>
    <property type="match status" value="1"/>
</dbReference>
<gene>
    <name evidence="1" type="ORF">GCM10012280_15170</name>
</gene>
<organism evidence="1 2">
    <name type="scientific">Wenjunlia tyrosinilytica</name>
    <dbReference type="NCBI Taxonomy" id="1544741"/>
    <lineage>
        <taxon>Bacteria</taxon>
        <taxon>Bacillati</taxon>
        <taxon>Actinomycetota</taxon>
        <taxon>Actinomycetes</taxon>
        <taxon>Kitasatosporales</taxon>
        <taxon>Streptomycetaceae</taxon>
        <taxon>Wenjunlia</taxon>
    </lineage>
</organism>
<dbReference type="Gene3D" id="3.30.530.20">
    <property type="match status" value="1"/>
</dbReference>
<dbReference type="SUPFAM" id="SSF55961">
    <property type="entry name" value="Bet v1-like"/>
    <property type="match status" value="1"/>
</dbReference>
<protein>
    <recommendedName>
        <fullName evidence="3">Polyketide cyclase</fullName>
    </recommendedName>
</protein>
<accession>A0A918DVQ1</accession>
<dbReference type="AlphaFoldDB" id="A0A918DVQ1"/>
<reference evidence="1" key="2">
    <citation type="submission" date="2020-09" db="EMBL/GenBank/DDBJ databases">
        <authorList>
            <person name="Sun Q."/>
            <person name="Zhou Y."/>
        </authorList>
    </citation>
    <scope>NUCLEOTIDE SEQUENCE</scope>
    <source>
        <strain evidence="1">CGMCC 4.7201</strain>
    </source>
</reference>
<sequence length="148" mass="16153">MAGRFEATVEIDRPVEEVFAFLADGENDPKFSPRVLEIAKTTDGPTAVGTVYRSTVKDAGMKSNREFRISEFRAPTTIRWTEISKNLVTASEGGYDLEPTAEGRTRLRVFNDLEGHGLGKLIAGFAVSAARKDADAFARRIKAAVEAS</sequence>
<comment type="caution">
    <text evidence="1">The sequence shown here is derived from an EMBL/GenBank/DDBJ whole genome shotgun (WGS) entry which is preliminary data.</text>
</comment>
<dbReference type="RefSeq" id="WP_189130753.1">
    <property type="nucleotide sequence ID" value="NZ_BMMS01000005.1"/>
</dbReference>
<reference evidence="1" key="1">
    <citation type="journal article" date="2014" name="Int. J. Syst. Evol. Microbiol.">
        <title>Complete genome sequence of Corynebacterium casei LMG S-19264T (=DSM 44701T), isolated from a smear-ripened cheese.</title>
        <authorList>
            <consortium name="US DOE Joint Genome Institute (JGI-PGF)"/>
            <person name="Walter F."/>
            <person name="Albersmeier A."/>
            <person name="Kalinowski J."/>
            <person name="Ruckert C."/>
        </authorList>
    </citation>
    <scope>NUCLEOTIDE SEQUENCE</scope>
    <source>
        <strain evidence="1">CGMCC 4.7201</strain>
    </source>
</reference>
<dbReference type="InterPro" id="IPR023393">
    <property type="entry name" value="START-like_dom_sf"/>
</dbReference>